<keyword evidence="2" id="KW-1185">Reference proteome</keyword>
<name>A0ABX9QGX2_9BACT</name>
<gene>
    <name evidence="1" type="ORF">D7Y13_17475</name>
</gene>
<protein>
    <recommendedName>
        <fullName evidence="3">RDD domain-containing protein</fullName>
    </recommendedName>
</protein>
<dbReference type="EMBL" id="RAWI01000120">
    <property type="protein sequence ID" value="RKI07637.1"/>
    <property type="molecule type" value="Genomic_DNA"/>
</dbReference>
<sequence>MKRFLDAVLRRAVIGDFFDRRAKPKLSTESKGDDLLDLVRVVLPGVASALIATTDAISRFFPLALFSSKIVDTLFLVALLGFCLYWLCSRVSVPSDLFPARSLLDYRYSQSRRLASKLALVTLPLFIGANLCRLTPNAVKAYFDEDARSLCGYVCNASESAISQENVELWDEFGNRAADIVRTDDIGLVCFKIRGASFTPKRLTMQTPACSAPVEHKVDTLYEENEAGCPVRTEEGFSARVWVVACAK</sequence>
<reference evidence="1 2" key="1">
    <citation type="submission" date="2018-09" db="EMBL/GenBank/DDBJ databases">
        <authorList>
            <person name="Livingstone P.G."/>
            <person name="Whitworth D.E."/>
        </authorList>
    </citation>
    <scope>NUCLEOTIDE SEQUENCE [LARGE SCALE GENOMIC DNA]</scope>
    <source>
        <strain evidence="1 2">CA031B</strain>
    </source>
</reference>
<organism evidence="1 2">
    <name type="scientific">Corallococcus praedator</name>
    <dbReference type="NCBI Taxonomy" id="2316724"/>
    <lineage>
        <taxon>Bacteria</taxon>
        <taxon>Pseudomonadati</taxon>
        <taxon>Myxococcota</taxon>
        <taxon>Myxococcia</taxon>
        <taxon>Myxococcales</taxon>
        <taxon>Cystobacterineae</taxon>
        <taxon>Myxococcaceae</taxon>
        <taxon>Corallococcus</taxon>
    </lineage>
</organism>
<comment type="caution">
    <text evidence="1">The sequence shown here is derived from an EMBL/GenBank/DDBJ whole genome shotgun (WGS) entry which is preliminary data.</text>
</comment>
<evidence type="ECO:0000313" key="1">
    <source>
        <dbReference type="EMBL" id="RKI07637.1"/>
    </source>
</evidence>
<evidence type="ECO:0008006" key="3">
    <source>
        <dbReference type="Google" id="ProtNLM"/>
    </source>
</evidence>
<proteinExistence type="predicted"/>
<evidence type="ECO:0000313" key="2">
    <source>
        <dbReference type="Proteomes" id="UP000278907"/>
    </source>
</evidence>
<dbReference type="Proteomes" id="UP000278907">
    <property type="component" value="Unassembled WGS sequence"/>
</dbReference>
<accession>A0ABX9QGX2</accession>
<dbReference type="RefSeq" id="WP_120582254.1">
    <property type="nucleotide sequence ID" value="NZ_RAWI01000120.1"/>
</dbReference>